<dbReference type="InterPro" id="IPR002052">
    <property type="entry name" value="DNA_methylase_N6_adenine_CS"/>
</dbReference>
<evidence type="ECO:0000313" key="8">
    <source>
        <dbReference type="EMBL" id="MDO4841657.1"/>
    </source>
</evidence>
<dbReference type="PRINTS" id="PR00507">
    <property type="entry name" value="N12N6MTFRASE"/>
</dbReference>
<keyword evidence="6" id="KW-0175">Coiled coil</keyword>
<dbReference type="PROSITE" id="PS00092">
    <property type="entry name" value="N6_MTASE"/>
    <property type="match status" value="1"/>
</dbReference>
<keyword evidence="3" id="KW-0808">Transferase</keyword>
<evidence type="ECO:0000256" key="5">
    <source>
        <dbReference type="ARBA" id="ARBA00047942"/>
    </source>
</evidence>
<name>A0AA43RGZ0_9ACTN</name>
<dbReference type="EC" id="2.1.1.72" evidence="1"/>
<keyword evidence="2 8" id="KW-0489">Methyltransferase</keyword>
<dbReference type="GO" id="GO:0032259">
    <property type="term" value="P:methylation"/>
    <property type="evidence" value="ECO:0007669"/>
    <property type="project" value="UniProtKB-KW"/>
</dbReference>
<evidence type="ECO:0000256" key="6">
    <source>
        <dbReference type="SAM" id="Coils"/>
    </source>
</evidence>
<evidence type="ECO:0000256" key="1">
    <source>
        <dbReference type="ARBA" id="ARBA00011900"/>
    </source>
</evidence>
<sequence>MPSNLSSDMLNHLRRTSKLTETSMDPLLRKQTGSYYTDLELTENMMAELTAAIRQTENTKELWEQSFLEPCVGTGNFVFSYINNVARQDITIEQARELLENIYVSDINQNALSQYKKSLKIIADYKWGINLSENYFKNHIGKGLLFDISLKKQQYIQLSEVFPRTVIKNGFDIVATNPPYKNLKAEKKHYNKTEEYEKDQELYSEITAIARKRFHYTSSGILNLYKLFVEEIIDEYSNKDAFISLLIPASILTDKTCSKLRSHILLDNKLISVKCIKENNNFVDAKQALCTMLIKKGEKTSRISVTKDFATEPERSIRVNLNDVINEKSQNPIIALNETEYKTLKRLKECPTVKDLPFITNSRGELDLTINKKQITQKTTEYKLARGRDIRFYEFYESTSSDYVDSSFVQKSAKKKYIEEE</sequence>
<protein>
    <recommendedName>
        <fullName evidence="1">site-specific DNA-methyltransferase (adenine-specific)</fullName>
        <ecNumber evidence="1">2.1.1.72</ecNumber>
    </recommendedName>
</protein>
<comment type="caution">
    <text evidence="8">The sequence shown here is derived from an EMBL/GenBank/DDBJ whole genome shotgun (WGS) entry which is preliminary data.</text>
</comment>
<evidence type="ECO:0000256" key="4">
    <source>
        <dbReference type="ARBA" id="ARBA00022691"/>
    </source>
</evidence>
<dbReference type="GO" id="GO:0006304">
    <property type="term" value="P:DNA modification"/>
    <property type="evidence" value="ECO:0007669"/>
    <property type="project" value="InterPro"/>
</dbReference>
<proteinExistence type="predicted"/>
<evidence type="ECO:0000313" key="9">
    <source>
        <dbReference type="Proteomes" id="UP001168575"/>
    </source>
</evidence>
<dbReference type="InterPro" id="IPR029063">
    <property type="entry name" value="SAM-dependent_MTases_sf"/>
</dbReference>
<reference evidence="8" key="1">
    <citation type="submission" date="2023-07" db="EMBL/GenBank/DDBJ databases">
        <title>Between Cages and Wild: Unraveling the Impact of Captivity on Animal Microbiomes and Antimicrobial Resistance.</title>
        <authorList>
            <person name="Schmartz G.P."/>
            <person name="Rehner J."/>
            <person name="Schuff M.J."/>
            <person name="Becker S.L."/>
            <person name="Kravczyk M."/>
            <person name="Gurevich A."/>
            <person name="Francke R."/>
            <person name="Mueller R."/>
            <person name="Keller V."/>
            <person name="Keller A."/>
        </authorList>
    </citation>
    <scope>NUCLEOTIDE SEQUENCE</scope>
    <source>
        <strain evidence="8">S12M_St_49</strain>
    </source>
</reference>
<comment type="catalytic activity">
    <reaction evidence="5">
        <text>a 2'-deoxyadenosine in DNA + S-adenosyl-L-methionine = an N(6)-methyl-2'-deoxyadenosine in DNA + S-adenosyl-L-homocysteine + H(+)</text>
        <dbReference type="Rhea" id="RHEA:15197"/>
        <dbReference type="Rhea" id="RHEA-COMP:12418"/>
        <dbReference type="Rhea" id="RHEA-COMP:12419"/>
        <dbReference type="ChEBI" id="CHEBI:15378"/>
        <dbReference type="ChEBI" id="CHEBI:57856"/>
        <dbReference type="ChEBI" id="CHEBI:59789"/>
        <dbReference type="ChEBI" id="CHEBI:90615"/>
        <dbReference type="ChEBI" id="CHEBI:90616"/>
        <dbReference type="EC" id="2.1.1.72"/>
    </reaction>
</comment>
<dbReference type="Gene3D" id="3.40.50.150">
    <property type="entry name" value="Vaccinia Virus protein VP39"/>
    <property type="match status" value="1"/>
</dbReference>
<dbReference type="PANTHER" id="PTHR33841:SF1">
    <property type="entry name" value="DNA METHYLTRANSFERASE A"/>
    <property type="match status" value="1"/>
</dbReference>
<evidence type="ECO:0000259" key="7">
    <source>
        <dbReference type="Pfam" id="PF07669"/>
    </source>
</evidence>
<feature type="coiled-coil region" evidence="6">
    <location>
        <begin position="39"/>
        <end position="66"/>
    </location>
</feature>
<dbReference type="Proteomes" id="UP001168575">
    <property type="component" value="Unassembled WGS sequence"/>
</dbReference>
<gene>
    <name evidence="8" type="ORF">Q3982_03155</name>
</gene>
<dbReference type="InterPro" id="IPR050953">
    <property type="entry name" value="N4_N6_ade-DNA_methylase"/>
</dbReference>
<keyword evidence="4" id="KW-0949">S-adenosyl-L-methionine</keyword>
<dbReference type="GO" id="GO:0003676">
    <property type="term" value="F:nucleic acid binding"/>
    <property type="evidence" value="ECO:0007669"/>
    <property type="project" value="InterPro"/>
</dbReference>
<keyword evidence="9" id="KW-1185">Reference proteome</keyword>
<evidence type="ECO:0000256" key="3">
    <source>
        <dbReference type="ARBA" id="ARBA00022679"/>
    </source>
</evidence>
<dbReference type="GO" id="GO:0009007">
    <property type="term" value="F:site-specific DNA-methyltransferase (adenine-specific) activity"/>
    <property type="evidence" value="ECO:0007669"/>
    <property type="project" value="UniProtKB-EC"/>
</dbReference>
<dbReference type="PANTHER" id="PTHR33841">
    <property type="entry name" value="DNA METHYLTRANSFERASE YEEA-RELATED"/>
    <property type="match status" value="1"/>
</dbReference>
<organism evidence="8 9">
    <name type="scientific">Phoenicibacter congonensis</name>
    <dbReference type="NCBI Taxonomy" id="1944646"/>
    <lineage>
        <taxon>Bacteria</taxon>
        <taxon>Bacillati</taxon>
        <taxon>Actinomycetota</taxon>
        <taxon>Coriobacteriia</taxon>
        <taxon>Eggerthellales</taxon>
        <taxon>Eggerthellaceae</taxon>
        <taxon>Phoenicibacter</taxon>
    </lineage>
</organism>
<dbReference type="InterPro" id="IPR011639">
    <property type="entry name" value="MethylTrfase_TaqI-like_dom"/>
</dbReference>
<dbReference type="EMBL" id="JAUMVS010000036">
    <property type="protein sequence ID" value="MDO4841657.1"/>
    <property type="molecule type" value="Genomic_DNA"/>
</dbReference>
<feature type="domain" description="Type II methyltransferase M.TaqI-like" evidence="7">
    <location>
        <begin position="100"/>
        <end position="275"/>
    </location>
</feature>
<dbReference type="Pfam" id="PF07669">
    <property type="entry name" value="Eco57I"/>
    <property type="match status" value="1"/>
</dbReference>
<evidence type="ECO:0000256" key="2">
    <source>
        <dbReference type="ARBA" id="ARBA00022603"/>
    </source>
</evidence>
<feature type="non-terminal residue" evidence="8">
    <location>
        <position position="421"/>
    </location>
</feature>
<accession>A0AA43RGZ0</accession>
<dbReference type="SUPFAM" id="SSF53335">
    <property type="entry name" value="S-adenosyl-L-methionine-dependent methyltransferases"/>
    <property type="match status" value="1"/>
</dbReference>
<dbReference type="AlphaFoldDB" id="A0AA43RGZ0"/>